<evidence type="ECO:0000256" key="4">
    <source>
        <dbReference type="ARBA" id="ARBA00022525"/>
    </source>
</evidence>
<dbReference type="InterPro" id="IPR010264">
    <property type="entry name" value="Self-incomp_S1"/>
</dbReference>
<comment type="similarity">
    <text evidence="2 6">Belongs to the plant self-incompatibility (S1) protein family.</text>
</comment>
<protein>
    <recommendedName>
        <fullName evidence="6">S-protein homolog</fullName>
    </recommendedName>
</protein>
<name>A0ABD3LBH7_EUCGL</name>
<comment type="subcellular location">
    <subcellularLocation>
        <location evidence="1 6">Secreted</location>
    </subcellularLocation>
</comment>
<comment type="caution">
    <text evidence="7">The sequence shown here is derived from an EMBL/GenBank/DDBJ whole genome shotgun (WGS) entry which is preliminary data.</text>
</comment>
<keyword evidence="8" id="KW-1185">Reference proteome</keyword>
<reference evidence="7 8" key="1">
    <citation type="submission" date="2024-11" db="EMBL/GenBank/DDBJ databases">
        <title>Chromosome-level genome assembly of Eucalyptus globulus Labill. provides insights into its genome evolution.</title>
        <authorList>
            <person name="Li X."/>
        </authorList>
    </citation>
    <scope>NUCLEOTIDE SEQUENCE [LARGE SCALE GENOMIC DNA]</scope>
    <source>
        <strain evidence="7">CL2024</strain>
        <tissue evidence="7">Fresh tender leaves</tissue>
    </source>
</reference>
<evidence type="ECO:0000313" key="7">
    <source>
        <dbReference type="EMBL" id="KAL3749140.1"/>
    </source>
</evidence>
<dbReference type="PANTHER" id="PTHR31232:SF155">
    <property type="entry name" value="PLANT SELF-INCOMPATIBILITY PROTEIN S1 FAMILY"/>
    <property type="match status" value="1"/>
</dbReference>
<feature type="chain" id="PRO_5044525958" description="S-protein homolog" evidence="6">
    <location>
        <begin position="27"/>
        <end position="141"/>
    </location>
</feature>
<dbReference type="EMBL" id="JBJKBG010000002">
    <property type="protein sequence ID" value="KAL3749140.1"/>
    <property type="molecule type" value="Genomic_DNA"/>
</dbReference>
<proteinExistence type="inferred from homology"/>
<evidence type="ECO:0000256" key="3">
    <source>
        <dbReference type="ARBA" id="ARBA00022471"/>
    </source>
</evidence>
<evidence type="ECO:0000313" key="8">
    <source>
        <dbReference type="Proteomes" id="UP001634007"/>
    </source>
</evidence>
<evidence type="ECO:0000256" key="5">
    <source>
        <dbReference type="ARBA" id="ARBA00022729"/>
    </source>
</evidence>
<dbReference type="PANTHER" id="PTHR31232">
    <property type="match status" value="1"/>
</dbReference>
<organism evidence="7 8">
    <name type="scientific">Eucalyptus globulus</name>
    <name type="common">Tasmanian blue gum</name>
    <dbReference type="NCBI Taxonomy" id="34317"/>
    <lineage>
        <taxon>Eukaryota</taxon>
        <taxon>Viridiplantae</taxon>
        <taxon>Streptophyta</taxon>
        <taxon>Embryophyta</taxon>
        <taxon>Tracheophyta</taxon>
        <taxon>Spermatophyta</taxon>
        <taxon>Magnoliopsida</taxon>
        <taxon>eudicotyledons</taxon>
        <taxon>Gunneridae</taxon>
        <taxon>Pentapetalae</taxon>
        <taxon>rosids</taxon>
        <taxon>malvids</taxon>
        <taxon>Myrtales</taxon>
        <taxon>Myrtaceae</taxon>
        <taxon>Myrtoideae</taxon>
        <taxon>Eucalypteae</taxon>
        <taxon>Eucalyptus</taxon>
    </lineage>
</organism>
<sequence length="141" mass="16777">MTSLSQFTLVLFLSLFLISSLPPSQAFFSEVWIKRHVHIINDLPGDMMLHCKSGDDDLGARTLHQGEEQVITFKMNFFGSTLFFCSARREWRFRSFDVFTEERDKYRCRGDCKWSLRNDGIYFSNNGTAWDREYWWEYAMP</sequence>
<evidence type="ECO:0000256" key="6">
    <source>
        <dbReference type="RuleBase" id="RU367044"/>
    </source>
</evidence>
<dbReference type="GO" id="GO:0005576">
    <property type="term" value="C:extracellular region"/>
    <property type="evidence" value="ECO:0007669"/>
    <property type="project" value="UniProtKB-SubCell"/>
</dbReference>
<feature type="signal peptide" evidence="6">
    <location>
        <begin position="1"/>
        <end position="26"/>
    </location>
</feature>
<gene>
    <name evidence="7" type="ORF">ACJRO7_010261</name>
</gene>
<dbReference type="Pfam" id="PF05938">
    <property type="entry name" value="Self-incomp_S1"/>
    <property type="match status" value="1"/>
</dbReference>
<dbReference type="AlphaFoldDB" id="A0ABD3LBH7"/>
<dbReference type="Proteomes" id="UP001634007">
    <property type="component" value="Unassembled WGS sequence"/>
</dbReference>
<keyword evidence="3 6" id="KW-0713">Self-incompatibility</keyword>
<evidence type="ECO:0000256" key="2">
    <source>
        <dbReference type="ARBA" id="ARBA00005581"/>
    </source>
</evidence>
<keyword evidence="4 6" id="KW-0964">Secreted</keyword>
<dbReference type="GO" id="GO:0060320">
    <property type="term" value="P:rejection of self pollen"/>
    <property type="evidence" value="ECO:0007669"/>
    <property type="project" value="UniProtKB-KW"/>
</dbReference>
<keyword evidence="5 6" id="KW-0732">Signal</keyword>
<evidence type="ECO:0000256" key="1">
    <source>
        <dbReference type="ARBA" id="ARBA00004613"/>
    </source>
</evidence>
<accession>A0ABD3LBH7</accession>